<feature type="transmembrane region" description="Helical" evidence="9">
    <location>
        <begin position="67"/>
        <end position="90"/>
    </location>
</feature>
<proteinExistence type="inferred from homology"/>
<sequence length="467" mass="49930">MSSDHYPPPNPSLKSRITRYFKFEQLTTNFRTETLAGITTFMTMAYILAVNPIILSKAIYLNKPGDLFDQLVVATGISAAIGTLMMGLLANYPFAQAPGMGLNAFFAYTVVLRLGIDWRLALSSVFIEGLIFIGLTLSNIRRQIITAIPMSLKNATAAGIGLFIAYLGLASNIETGGAGIIVANEVTKTAFGSLREAPTLVAIAGIFVTSAFVVRRIKGALLWGILATAILGWILGVTPWPQGIIEIPPFPTELFAQALFGVYNLNADNFLDFLAVTFVFLFVDLFDTIGTLTGVAMKAGFIDENGELPRANQALMADAIATTSGAILGTSSVTSYIESAAGVAEGGRTGFTAVITAILLGLSIFFIPLLQAIPAYATTPTLVIIGVLMLSSISLINWQDLAEAIPAFLTLFTIPLTFSIAEGLSIGFISYPILKTCQGKSHEVTLATWILASVFVVRFVFMTLRFG</sequence>
<dbReference type="Pfam" id="PF00860">
    <property type="entry name" value="Xan_ur_permease"/>
    <property type="match status" value="1"/>
</dbReference>
<evidence type="ECO:0000256" key="9">
    <source>
        <dbReference type="SAM" id="Phobius"/>
    </source>
</evidence>
<dbReference type="OrthoDB" id="9808458at2"/>
<keyword evidence="4 8" id="KW-1003">Cell membrane</keyword>
<evidence type="ECO:0000256" key="4">
    <source>
        <dbReference type="ARBA" id="ARBA00022475"/>
    </source>
</evidence>
<comment type="caution">
    <text evidence="10">The sequence shown here is derived from an EMBL/GenBank/DDBJ whole genome shotgun (WGS) entry which is preliminary data.</text>
</comment>
<feature type="transmembrane region" description="Helical" evidence="9">
    <location>
        <begin position="35"/>
        <end position="55"/>
    </location>
</feature>
<dbReference type="InterPro" id="IPR045018">
    <property type="entry name" value="Azg-like"/>
</dbReference>
<feature type="transmembrane region" description="Helical" evidence="9">
    <location>
        <begin position="221"/>
        <end position="240"/>
    </location>
</feature>
<evidence type="ECO:0000313" key="10">
    <source>
        <dbReference type="EMBL" id="KKD39592.1"/>
    </source>
</evidence>
<dbReference type="AlphaFoldDB" id="A0A0F5YLS7"/>
<evidence type="ECO:0000256" key="6">
    <source>
        <dbReference type="ARBA" id="ARBA00022989"/>
    </source>
</evidence>
<feature type="transmembrane region" description="Helical" evidence="9">
    <location>
        <begin position="382"/>
        <end position="399"/>
    </location>
</feature>
<evidence type="ECO:0000256" key="8">
    <source>
        <dbReference type="PIRNR" id="PIRNR005353"/>
    </source>
</evidence>
<feature type="transmembrane region" description="Helical" evidence="9">
    <location>
        <begin position="273"/>
        <end position="295"/>
    </location>
</feature>
<keyword evidence="7 8" id="KW-0472">Membrane</keyword>
<dbReference type="PATRIC" id="fig|1637645.4.peg.2867"/>
<gene>
    <name evidence="10" type="ORF">WN50_02570</name>
</gene>
<evidence type="ECO:0000256" key="5">
    <source>
        <dbReference type="ARBA" id="ARBA00022692"/>
    </source>
</evidence>
<dbReference type="PANTHER" id="PTHR43337">
    <property type="entry name" value="XANTHINE/URACIL PERMEASE C887.17-RELATED"/>
    <property type="match status" value="1"/>
</dbReference>
<feature type="transmembrane region" description="Helical" evidence="9">
    <location>
        <begin position="405"/>
        <end position="434"/>
    </location>
</feature>
<dbReference type="Proteomes" id="UP000033607">
    <property type="component" value="Unassembled WGS sequence"/>
</dbReference>
<dbReference type="RefSeq" id="WP_046276935.1">
    <property type="nucleotide sequence ID" value="NZ_LATL02000141.1"/>
</dbReference>
<comment type="similarity">
    <text evidence="2 8">Belongs to the nucleobase:cation symporter-2 (NCS2) (TC 2.A.40) family. Azg-like subfamily.</text>
</comment>
<evidence type="ECO:0000256" key="7">
    <source>
        <dbReference type="ARBA" id="ARBA00023136"/>
    </source>
</evidence>
<evidence type="ECO:0000313" key="11">
    <source>
        <dbReference type="Proteomes" id="UP000033607"/>
    </source>
</evidence>
<evidence type="ECO:0000256" key="1">
    <source>
        <dbReference type="ARBA" id="ARBA00004651"/>
    </source>
</evidence>
<feature type="transmembrane region" description="Helical" evidence="9">
    <location>
        <begin position="349"/>
        <end position="370"/>
    </location>
</feature>
<feature type="transmembrane region" description="Helical" evidence="9">
    <location>
        <begin position="197"/>
        <end position="214"/>
    </location>
</feature>
<feature type="transmembrane region" description="Helical" evidence="9">
    <location>
        <begin position="446"/>
        <end position="466"/>
    </location>
</feature>
<evidence type="ECO:0000256" key="3">
    <source>
        <dbReference type="ARBA" id="ARBA00022448"/>
    </source>
</evidence>
<dbReference type="EMBL" id="LATL02000141">
    <property type="protein sequence ID" value="KKD39592.1"/>
    <property type="molecule type" value="Genomic_DNA"/>
</dbReference>
<protein>
    <submittedName>
        <fullName evidence="10">Guanine permease</fullName>
    </submittedName>
</protein>
<keyword evidence="6 8" id="KW-1133">Transmembrane helix</keyword>
<feature type="transmembrane region" description="Helical" evidence="9">
    <location>
        <begin position="120"/>
        <end position="140"/>
    </location>
</feature>
<reference evidence="10 11" key="1">
    <citation type="submission" date="2015-06" db="EMBL/GenBank/DDBJ databases">
        <title>Draft genome assembly of filamentous brackish cyanobacterium Limnoraphis robusta strain CS-951.</title>
        <authorList>
            <person name="Willis A."/>
            <person name="Parks M."/>
            <person name="Burford M.A."/>
        </authorList>
    </citation>
    <scope>NUCLEOTIDE SEQUENCE [LARGE SCALE GENOMIC DNA]</scope>
    <source>
        <strain evidence="10 11">CS-951</strain>
    </source>
</reference>
<name>A0A0F5YLS7_9CYAN</name>
<dbReference type="InterPro" id="IPR026033">
    <property type="entry name" value="Azg-like_bact_archaea"/>
</dbReference>
<comment type="subcellular location">
    <subcellularLocation>
        <location evidence="1 8">Cell membrane</location>
        <topology evidence="1 8">Multi-pass membrane protein</topology>
    </subcellularLocation>
</comment>
<dbReference type="GO" id="GO:0005886">
    <property type="term" value="C:plasma membrane"/>
    <property type="evidence" value="ECO:0007669"/>
    <property type="project" value="UniProtKB-SubCell"/>
</dbReference>
<keyword evidence="5 8" id="KW-0812">Transmembrane</keyword>
<dbReference type="InterPro" id="IPR006043">
    <property type="entry name" value="NCS2"/>
</dbReference>
<dbReference type="GO" id="GO:0005345">
    <property type="term" value="F:purine nucleobase transmembrane transporter activity"/>
    <property type="evidence" value="ECO:0007669"/>
    <property type="project" value="TreeGrafter"/>
</dbReference>
<keyword evidence="3 8" id="KW-0813">Transport</keyword>
<evidence type="ECO:0000256" key="2">
    <source>
        <dbReference type="ARBA" id="ARBA00005697"/>
    </source>
</evidence>
<organism evidence="10 11">
    <name type="scientific">Limnoraphis robusta CS-951</name>
    <dbReference type="NCBI Taxonomy" id="1637645"/>
    <lineage>
        <taxon>Bacteria</taxon>
        <taxon>Bacillati</taxon>
        <taxon>Cyanobacteriota</taxon>
        <taxon>Cyanophyceae</taxon>
        <taxon>Oscillatoriophycideae</taxon>
        <taxon>Oscillatoriales</taxon>
        <taxon>Sirenicapillariaceae</taxon>
        <taxon>Limnoraphis</taxon>
    </lineage>
</organism>
<dbReference type="PANTHER" id="PTHR43337:SF1">
    <property type="entry name" value="XANTHINE_URACIL PERMEASE C887.17-RELATED"/>
    <property type="match status" value="1"/>
</dbReference>
<dbReference type="PIRSF" id="PIRSF005353">
    <property type="entry name" value="PbuG"/>
    <property type="match status" value="1"/>
</dbReference>
<accession>A0A0F5YLS7</accession>